<sequence length="728" mass="78697">MTTHDRVDQEEQAAISSMATGPGGVLDLLRVAAVALDVEGRIALWSPEAEQLFGYRAAEALGRRADKLLVHPRDRRAAVELFARVRAGDTWAGVFPVRRPDGSTLKVEFRTMGLRDAHGEGYALGLAADEGTVRRLETDLAVSGFLIKQSPVGLAVFDTELRWLRANPALQQMNSITESQVRGHRLGEVLPGLDVAAIEGAMRHVLESGEPLLDQQSVGRTPADPDHDHAWSESYYRLEDPSGRILGIAVSIMDISRRHRETSEIAEARERLAMIADASVRIGTTLDLRQTAQELADVTVPRLADLAAVDVLDSVVHREATPRVWTDGSARFRALAVAAGYPTDAVHAADPVGEIARYDPTRLITRCVREARPLLVPHVTGKDVRRIARDDDAARVLLREGVHSYIAAPLIARGNVLGTLSLHRTINPKPFDEEDLTLACELAIRAALCIDNARLYARERDAALTLQRSLLSQQPRDLDGLEIASRYLPAVSAAGGDWFDVLPSRTEASGWWSAMSWARASTPRRSWASCAPPPGPSPGSDCPRPRCCAISTRSRPAWGVHRHLPLRGLRSAHRAVRDVHRRASAAGAGAPRRRRRAHRPPHRRPARRRRRALRLGGAGAGRGRAAGPVHRRPGGEAPPVPRRGAAHPGAAAAPPPGPAGADLRPGAGRAARGAGRRRGPAAGPAAPPSPAGEVRGYRGEWLKKSRSVTHSINEMTSPWLSSPAAPAY</sequence>
<feature type="compositionally biased region" description="Low complexity" evidence="2">
    <location>
        <begin position="642"/>
        <end position="652"/>
    </location>
</feature>
<dbReference type="InterPro" id="IPR029016">
    <property type="entry name" value="GAF-like_dom_sf"/>
</dbReference>
<dbReference type="GO" id="GO:0006355">
    <property type="term" value="P:regulation of DNA-templated transcription"/>
    <property type="evidence" value="ECO:0007669"/>
    <property type="project" value="InterPro"/>
</dbReference>
<dbReference type="InterPro" id="IPR036457">
    <property type="entry name" value="PPM-type-like_dom_sf"/>
</dbReference>
<keyword evidence="5" id="KW-1185">Reference proteome</keyword>
<accession>A0A4D4LL61</accession>
<evidence type="ECO:0000313" key="5">
    <source>
        <dbReference type="Proteomes" id="UP000301309"/>
    </source>
</evidence>
<dbReference type="InterPro" id="IPR052016">
    <property type="entry name" value="Bact_Sigma-Reg"/>
</dbReference>
<dbReference type="SUPFAM" id="SSF55785">
    <property type="entry name" value="PYP-like sensor domain (PAS domain)"/>
    <property type="match status" value="2"/>
</dbReference>
<dbReference type="FunFam" id="3.30.450.40:FF:000035">
    <property type="entry name" value="PAS sensor protein"/>
    <property type="match status" value="1"/>
</dbReference>
<dbReference type="InterPro" id="IPR035965">
    <property type="entry name" value="PAS-like_dom_sf"/>
</dbReference>
<evidence type="ECO:0000313" key="4">
    <source>
        <dbReference type="EMBL" id="GDY58629.1"/>
    </source>
</evidence>
<feature type="region of interest" description="Disordered" evidence="2">
    <location>
        <begin position="575"/>
        <end position="698"/>
    </location>
</feature>
<evidence type="ECO:0000259" key="3">
    <source>
        <dbReference type="PROSITE" id="PS50112"/>
    </source>
</evidence>
<dbReference type="Pfam" id="PF08448">
    <property type="entry name" value="PAS_4"/>
    <property type="match status" value="1"/>
</dbReference>
<dbReference type="PROSITE" id="PS50112">
    <property type="entry name" value="PAS"/>
    <property type="match status" value="1"/>
</dbReference>
<dbReference type="SUPFAM" id="SSF55781">
    <property type="entry name" value="GAF domain-like"/>
    <property type="match status" value="1"/>
</dbReference>
<dbReference type="PANTHER" id="PTHR43156">
    <property type="entry name" value="STAGE II SPORULATION PROTEIN E-RELATED"/>
    <property type="match status" value="1"/>
</dbReference>
<proteinExistence type="predicted"/>
<reference evidence="4 5" key="1">
    <citation type="journal article" date="2020" name="Int. J. Syst. Evol. Microbiol.">
        <title>Reclassification of Streptomyces castelarensis and Streptomyces sporoclivatus as later heterotypic synonyms of Streptomyces antimycoticus.</title>
        <authorList>
            <person name="Komaki H."/>
            <person name="Tamura T."/>
        </authorList>
    </citation>
    <scope>NUCLEOTIDE SEQUENCE [LARGE SCALE GENOMIC DNA]</scope>
    <source>
        <strain evidence="4 5">NBRC 13459</strain>
    </source>
</reference>
<feature type="compositionally biased region" description="Basic residues" evidence="2">
    <location>
        <begin position="591"/>
        <end position="613"/>
    </location>
</feature>
<evidence type="ECO:0000256" key="1">
    <source>
        <dbReference type="ARBA" id="ARBA00022801"/>
    </source>
</evidence>
<evidence type="ECO:0000256" key="2">
    <source>
        <dbReference type="SAM" id="MobiDB-lite"/>
    </source>
</evidence>
<dbReference type="AlphaFoldDB" id="A0A4D4LL61"/>
<dbReference type="InterPro" id="IPR013656">
    <property type="entry name" value="PAS_4"/>
</dbReference>
<dbReference type="PANTHER" id="PTHR43156:SF2">
    <property type="entry name" value="STAGE II SPORULATION PROTEIN E"/>
    <property type="match status" value="1"/>
</dbReference>
<dbReference type="InterPro" id="IPR013767">
    <property type="entry name" value="PAS_fold"/>
</dbReference>
<dbReference type="Gene3D" id="3.60.40.10">
    <property type="entry name" value="PPM-type phosphatase domain"/>
    <property type="match status" value="1"/>
</dbReference>
<dbReference type="SMART" id="SM00091">
    <property type="entry name" value="PAS"/>
    <property type="match status" value="2"/>
</dbReference>
<feature type="region of interest" description="Disordered" evidence="2">
    <location>
        <begin position="709"/>
        <end position="728"/>
    </location>
</feature>
<gene>
    <name evidence="4" type="ORF">SVIO_092520</name>
</gene>
<dbReference type="InterPro" id="IPR003018">
    <property type="entry name" value="GAF"/>
</dbReference>
<protein>
    <recommendedName>
        <fullName evidence="3">PAS domain-containing protein</fullName>
    </recommendedName>
</protein>
<keyword evidence="1" id="KW-0378">Hydrolase</keyword>
<dbReference type="Gene3D" id="3.30.450.40">
    <property type="match status" value="1"/>
</dbReference>
<organism evidence="4 5">
    <name type="scientific">Streptomyces violaceusniger</name>
    <dbReference type="NCBI Taxonomy" id="68280"/>
    <lineage>
        <taxon>Bacteria</taxon>
        <taxon>Bacillati</taxon>
        <taxon>Actinomycetota</taxon>
        <taxon>Actinomycetes</taxon>
        <taxon>Kitasatosporales</taxon>
        <taxon>Streptomycetaceae</taxon>
        <taxon>Streptomyces</taxon>
        <taxon>Streptomyces violaceusniger group</taxon>
    </lineage>
</organism>
<dbReference type="InterPro" id="IPR000014">
    <property type="entry name" value="PAS"/>
</dbReference>
<dbReference type="Gene3D" id="3.30.450.20">
    <property type="entry name" value="PAS domain"/>
    <property type="match status" value="2"/>
</dbReference>
<feature type="compositionally biased region" description="Polar residues" evidence="2">
    <location>
        <begin position="709"/>
        <end position="720"/>
    </location>
</feature>
<dbReference type="GO" id="GO:0016791">
    <property type="term" value="F:phosphatase activity"/>
    <property type="evidence" value="ECO:0007669"/>
    <property type="project" value="TreeGrafter"/>
</dbReference>
<comment type="caution">
    <text evidence="4">The sequence shown here is derived from an EMBL/GenBank/DDBJ whole genome shotgun (WGS) entry which is preliminary data.</text>
</comment>
<dbReference type="SMART" id="SM00065">
    <property type="entry name" value="GAF"/>
    <property type="match status" value="1"/>
</dbReference>
<dbReference type="Pfam" id="PF01590">
    <property type="entry name" value="GAF"/>
    <property type="match status" value="1"/>
</dbReference>
<dbReference type="Pfam" id="PF00989">
    <property type="entry name" value="PAS"/>
    <property type="match status" value="1"/>
</dbReference>
<dbReference type="EMBL" id="BJHW01000002">
    <property type="protein sequence ID" value="GDY58629.1"/>
    <property type="molecule type" value="Genomic_DNA"/>
</dbReference>
<dbReference type="CDD" id="cd00130">
    <property type="entry name" value="PAS"/>
    <property type="match status" value="1"/>
</dbReference>
<feature type="domain" description="PAS" evidence="3">
    <location>
        <begin position="25"/>
        <end position="89"/>
    </location>
</feature>
<dbReference type="NCBIfam" id="TIGR00229">
    <property type="entry name" value="sensory_box"/>
    <property type="match status" value="1"/>
</dbReference>
<feature type="compositionally biased region" description="Low complexity" evidence="2">
    <location>
        <begin position="659"/>
        <end position="673"/>
    </location>
</feature>
<name>A0A4D4LL61_STRVO</name>
<dbReference type="Proteomes" id="UP000301309">
    <property type="component" value="Unassembled WGS sequence"/>
</dbReference>